<dbReference type="InterPro" id="IPR036291">
    <property type="entry name" value="NAD(P)-bd_dom_sf"/>
</dbReference>
<accession>A0A382PZZ9</accession>
<dbReference type="FunFam" id="3.40.50.10860:FF:000006">
    <property type="entry name" value="Shikimate dehydrogenase (NADP(+))"/>
    <property type="match status" value="1"/>
</dbReference>
<name>A0A382PZZ9_9ZZZZ</name>
<sequence length="270" mass="28917">MNKYAVIGNPIHHSLSPTIHAQFAKQIGLSMSYEKILAPLDGFTVTAKNFVSSGALGFNITVPFKVEAYDLVDECTSNANIASSVNTIKVESGALYGENTDGIGLVNDLCNNLQQSIKGKDILILGAGGTTQGILLPLLECQPERILVANRTKAKSLKLASNYSEYGKVCGFGLDQIKAKPVDIIINATSASLDGKMPEIPSGVAAGALCYDLMYGRQTPFMQWARENSALEVTDGLGMLVEQAASAFAFWHGITPETKQVIKSLRETID</sequence>
<feature type="domain" description="Quinate/shikimate 5-dehydrogenase/glutamyl-tRNA reductase" evidence="6">
    <location>
        <begin position="111"/>
        <end position="192"/>
    </location>
</feature>
<dbReference type="HAMAP" id="MF_00222">
    <property type="entry name" value="Shikimate_DH_AroE"/>
    <property type="match status" value="1"/>
</dbReference>
<keyword evidence="5" id="KW-0057">Aromatic amino acid biosynthesis</keyword>
<dbReference type="SUPFAM" id="SSF51735">
    <property type="entry name" value="NAD(P)-binding Rossmann-fold domains"/>
    <property type="match status" value="1"/>
</dbReference>
<feature type="domain" description="SDH C-terminal" evidence="8">
    <location>
        <begin position="236"/>
        <end position="266"/>
    </location>
</feature>
<dbReference type="GO" id="GO:0019632">
    <property type="term" value="P:shikimate metabolic process"/>
    <property type="evidence" value="ECO:0007669"/>
    <property type="project" value="InterPro"/>
</dbReference>
<dbReference type="Pfam" id="PF01488">
    <property type="entry name" value="Shikimate_DH"/>
    <property type="match status" value="1"/>
</dbReference>
<keyword evidence="2" id="KW-0028">Amino-acid biosynthesis</keyword>
<dbReference type="InterPro" id="IPR041121">
    <property type="entry name" value="SDH_C"/>
</dbReference>
<dbReference type="PANTHER" id="PTHR21089:SF1">
    <property type="entry name" value="BIFUNCTIONAL 3-DEHYDROQUINATE DEHYDRATASE_SHIKIMATE DEHYDROGENASE, CHLOROPLASTIC"/>
    <property type="match status" value="1"/>
</dbReference>
<dbReference type="Gene3D" id="3.40.50.10860">
    <property type="entry name" value="Leucine Dehydrogenase, chain A, domain 1"/>
    <property type="match status" value="1"/>
</dbReference>
<feature type="domain" description="Shikimate dehydrogenase substrate binding N-terminal" evidence="7">
    <location>
        <begin position="6"/>
        <end position="88"/>
    </location>
</feature>
<organism evidence="9">
    <name type="scientific">marine metagenome</name>
    <dbReference type="NCBI Taxonomy" id="408172"/>
    <lineage>
        <taxon>unclassified sequences</taxon>
        <taxon>metagenomes</taxon>
        <taxon>ecological metagenomes</taxon>
    </lineage>
</organism>
<dbReference type="InterPro" id="IPR013708">
    <property type="entry name" value="Shikimate_DH-bd_N"/>
</dbReference>
<dbReference type="InterPro" id="IPR046346">
    <property type="entry name" value="Aminoacid_DH-like_N_sf"/>
</dbReference>
<dbReference type="GO" id="GO:0004764">
    <property type="term" value="F:shikimate 3-dehydrogenase (NADP+) activity"/>
    <property type="evidence" value="ECO:0007669"/>
    <property type="project" value="UniProtKB-EC"/>
</dbReference>
<dbReference type="InterPro" id="IPR022893">
    <property type="entry name" value="Shikimate_DH_fam"/>
</dbReference>
<dbReference type="NCBIfam" id="NF001310">
    <property type="entry name" value="PRK00258.1-2"/>
    <property type="match status" value="1"/>
</dbReference>
<evidence type="ECO:0000256" key="2">
    <source>
        <dbReference type="ARBA" id="ARBA00022605"/>
    </source>
</evidence>
<dbReference type="GO" id="GO:0009073">
    <property type="term" value="P:aromatic amino acid family biosynthetic process"/>
    <property type="evidence" value="ECO:0007669"/>
    <property type="project" value="UniProtKB-KW"/>
</dbReference>
<dbReference type="EC" id="1.1.1.25" evidence="1"/>
<evidence type="ECO:0000256" key="1">
    <source>
        <dbReference type="ARBA" id="ARBA00012962"/>
    </source>
</evidence>
<dbReference type="SUPFAM" id="SSF53223">
    <property type="entry name" value="Aminoacid dehydrogenase-like, N-terminal domain"/>
    <property type="match status" value="1"/>
</dbReference>
<dbReference type="Pfam" id="PF18317">
    <property type="entry name" value="SDH_C"/>
    <property type="match status" value="1"/>
</dbReference>
<evidence type="ECO:0000259" key="8">
    <source>
        <dbReference type="Pfam" id="PF18317"/>
    </source>
</evidence>
<evidence type="ECO:0000256" key="4">
    <source>
        <dbReference type="ARBA" id="ARBA00023002"/>
    </source>
</evidence>
<dbReference type="PANTHER" id="PTHR21089">
    <property type="entry name" value="SHIKIMATE DEHYDROGENASE"/>
    <property type="match status" value="1"/>
</dbReference>
<proteinExistence type="inferred from homology"/>
<dbReference type="GO" id="GO:0050661">
    <property type="term" value="F:NADP binding"/>
    <property type="evidence" value="ECO:0007669"/>
    <property type="project" value="InterPro"/>
</dbReference>
<dbReference type="InterPro" id="IPR006151">
    <property type="entry name" value="Shikm_DH/Glu-tRNA_Rdtase"/>
</dbReference>
<dbReference type="CDD" id="cd01065">
    <property type="entry name" value="NAD_bind_Shikimate_DH"/>
    <property type="match status" value="1"/>
</dbReference>
<evidence type="ECO:0000259" key="6">
    <source>
        <dbReference type="Pfam" id="PF01488"/>
    </source>
</evidence>
<reference evidence="9" key="1">
    <citation type="submission" date="2018-05" db="EMBL/GenBank/DDBJ databases">
        <authorList>
            <person name="Lanie J.A."/>
            <person name="Ng W.-L."/>
            <person name="Kazmierczak K.M."/>
            <person name="Andrzejewski T.M."/>
            <person name="Davidsen T.M."/>
            <person name="Wayne K.J."/>
            <person name="Tettelin H."/>
            <person name="Glass J.I."/>
            <person name="Rusch D."/>
            <person name="Podicherti R."/>
            <person name="Tsui H.-C.T."/>
            <person name="Winkler M.E."/>
        </authorList>
    </citation>
    <scope>NUCLEOTIDE SEQUENCE</scope>
</reference>
<dbReference type="InterPro" id="IPR011342">
    <property type="entry name" value="Shikimate_DH"/>
</dbReference>
<gene>
    <name evidence="9" type="ORF">METZ01_LOCUS331072</name>
</gene>
<dbReference type="Pfam" id="PF08501">
    <property type="entry name" value="Shikimate_dh_N"/>
    <property type="match status" value="1"/>
</dbReference>
<dbReference type="GO" id="GO:0005829">
    <property type="term" value="C:cytosol"/>
    <property type="evidence" value="ECO:0007669"/>
    <property type="project" value="TreeGrafter"/>
</dbReference>
<dbReference type="EMBL" id="UINC01110604">
    <property type="protein sequence ID" value="SVC78218.1"/>
    <property type="molecule type" value="Genomic_DNA"/>
</dbReference>
<dbReference type="NCBIfam" id="TIGR00507">
    <property type="entry name" value="aroE"/>
    <property type="match status" value="1"/>
</dbReference>
<dbReference type="GO" id="GO:0008652">
    <property type="term" value="P:amino acid biosynthetic process"/>
    <property type="evidence" value="ECO:0007669"/>
    <property type="project" value="UniProtKB-KW"/>
</dbReference>
<keyword evidence="3" id="KW-0521">NADP</keyword>
<protein>
    <recommendedName>
        <fullName evidence="1">shikimate dehydrogenase (NADP(+))</fullName>
        <ecNumber evidence="1">1.1.1.25</ecNumber>
    </recommendedName>
</protein>
<keyword evidence="4" id="KW-0560">Oxidoreductase</keyword>
<dbReference type="AlphaFoldDB" id="A0A382PZZ9"/>
<dbReference type="Gene3D" id="3.40.50.720">
    <property type="entry name" value="NAD(P)-binding Rossmann-like Domain"/>
    <property type="match status" value="1"/>
</dbReference>
<evidence type="ECO:0000256" key="3">
    <source>
        <dbReference type="ARBA" id="ARBA00022857"/>
    </source>
</evidence>
<evidence type="ECO:0000259" key="7">
    <source>
        <dbReference type="Pfam" id="PF08501"/>
    </source>
</evidence>
<evidence type="ECO:0000256" key="5">
    <source>
        <dbReference type="ARBA" id="ARBA00023141"/>
    </source>
</evidence>
<dbReference type="GO" id="GO:0009423">
    <property type="term" value="P:chorismate biosynthetic process"/>
    <property type="evidence" value="ECO:0007669"/>
    <property type="project" value="UniProtKB-UniPathway"/>
</dbReference>
<evidence type="ECO:0000313" key="9">
    <source>
        <dbReference type="EMBL" id="SVC78218.1"/>
    </source>
</evidence>
<dbReference type="UniPathway" id="UPA00053">
    <property type="reaction ID" value="UER00087"/>
</dbReference>